<dbReference type="Proteomes" id="UP000650424">
    <property type="component" value="Unassembled WGS sequence"/>
</dbReference>
<keyword evidence="3" id="KW-0804">Transcription</keyword>
<evidence type="ECO:0000256" key="1">
    <source>
        <dbReference type="ARBA" id="ARBA00023015"/>
    </source>
</evidence>
<gene>
    <name evidence="5" type="ORF">H8L32_20545</name>
</gene>
<evidence type="ECO:0000256" key="3">
    <source>
        <dbReference type="ARBA" id="ARBA00023163"/>
    </source>
</evidence>
<proteinExistence type="predicted"/>
<evidence type="ECO:0000259" key="4">
    <source>
        <dbReference type="PROSITE" id="PS01124"/>
    </source>
</evidence>
<accession>A0ABR6ZVG9</accession>
<dbReference type="InterPro" id="IPR050204">
    <property type="entry name" value="AraC_XylS_family_regulators"/>
</dbReference>
<comment type="caution">
    <text evidence="5">The sequence shown here is derived from an EMBL/GenBank/DDBJ whole genome shotgun (WGS) entry which is preliminary data.</text>
</comment>
<feature type="domain" description="HTH araC/xylS-type" evidence="4">
    <location>
        <begin position="151"/>
        <end position="265"/>
    </location>
</feature>
<dbReference type="SMART" id="SM00342">
    <property type="entry name" value="HTH_ARAC"/>
    <property type="match status" value="1"/>
</dbReference>
<reference evidence="5 6" key="1">
    <citation type="submission" date="2020-08" db="EMBL/GenBank/DDBJ databases">
        <title>Novel species isolated from subtropical streams in China.</title>
        <authorList>
            <person name="Lu H."/>
        </authorList>
    </citation>
    <scope>NUCLEOTIDE SEQUENCE [LARGE SCALE GENOMIC DNA]</scope>
    <source>
        <strain evidence="5 6">CY18W</strain>
    </source>
</reference>
<dbReference type="Pfam" id="PF12833">
    <property type="entry name" value="HTH_18"/>
    <property type="match status" value="1"/>
</dbReference>
<evidence type="ECO:0000256" key="2">
    <source>
        <dbReference type="ARBA" id="ARBA00023125"/>
    </source>
</evidence>
<evidence type="ECO:0000313" key="5">
    <source>
        <dbReference type="EMBL" id="MBC3919871.1"/>
    </source>
</evidence>
<dbReference type="EMBL" id="JACOGF010000012">
    <property type="protein sequence ID" value="MBC3919871.1"/>
    <property type="molecule type" value="Genomic_DNA"/>
</dbReference>
<sequence>MNQPNITVSPVRHHVFPAHPRLVPLLMHILVVELDGCEASLPATLCPAIMLFVRGGGCIENADESRTESPRFFLRGPTMMPMHVHYQTNTLTVSVCLRPGMLNQATGLNANDIADGYVTMDKLVDQEKLYAFLQSLENEQEIDRIVSLFQDFLLEILDHQKKSSIGAAFLAAHKKIFFPLLDLSDYFGIGQRQLERRVRDAFGVTLRDVRRIVRFGQSLPSLIKPDVAWGDLTQIAQDTGYYDQAHMHREYLELAGIAPAQLRQKINGQDPAYWIYRIAAQDFYDLFLSVE</sequence>
<dbReference type="PROSITE" id="PS01124">
    <property type="entry name" value="HTH_ARAC_FAMILY_2"/>
    <property type="match status" value="1"/>
</dbReference>
<keyword evidence="1" id="KW-0805">Transcription regulation</keyword>
<evidence type="ECO:0000313" key="6">
    <source>
        <dbReference type="Proteomes" id="UP000650424"/>
    </source>
</evidence>
<dbReference type="PANTHER" id="PTHR46796">
    <property type="entry name" value="HTH-TYPE TRANSCRIPTIONAL ACTIVATOR RHAS-RELATED"/>
    <property type="match status" value="1"/>
</dbReference>
<dbReference type="InterPro" id="IPR018060">
    <property type="entry name" value="HTH_AraC"/>
</dbReference>
<keyword evidence="2" id="KW-0238">DNA-binding</keyword>
<organism evidence="5 6">
    <name type="scientific">Undibacterium hunanense</name>
    <dbReference type="NCBI Taxonomy" id="2762292"/>
    <lineage>
        <taxon>Bacteria</taxon>
        <taxon>Pseudomonadati</taxon>
        <taxon>Pseudomonadota</taxon>
        <taxon>Betaproteobacteria</taxon>
        <taxon>Burkholderiales</taxon>
        <taxon>Oxalobacteraceae</taxon>
        <taxon>Undibacterium</taxon>
    </lineage>
</organism>
<dbReference type="Gene3D" id="1.10.10.60">
    <property type="entry name" value="Homeodomain-like"/>
    <property type="match status" value="1"/>
</dbReference>
<keyword evidence="6" id="KW-1185">Reference proteome</keyword>
<name>A0ABR6ZVG9_9BURK</name>
<protein>
    <submittedName>
        <fullName evidence="5">AraC family transcriptional regulator</fullName>
    </submittedName>
</protein>